<protein>
    <submittedName>
        <fullName evidence="1">Uncharacterized protein</fullName>
    </submittedName>
</protein>
<organism evidence="1 2">
    <name type="scientific">Dactylosporangium salmoneum</name>
    <dbReference type="NCBI Taxonomy" id="53361"/>
    <lineage>
        <taxon>Bacteria</taxon>
        <taxon>Bacillati</taxon>
        <taxon>Actinomycetota</taxon>
        <taxon>Actinomycetes</taxon>
        <taxon>Micromonosporales</taxon>
        <taxon>Micromonosporaceae</taxon>
        <taxon>Dactylosporangium</taxon>
    </lineage>
</organism>
<keyword evidence="2" id="KW-1185">Reference proteome</keyword>
<dbReference type="EMBL" id="BAAARV010000074">
    <property type="protein sequence ID" value="GAA2373280.1"/>
    <property type="molecule type" value="Genomic_DNA"/>
</dbReference>
<dbReference type="Proteomes" id="UP001501444">
    <property type="component" value="Unassembled WGS sequence"/>
</dbReference>
<accession>A0ABP5U9F5</accession>
<comment type="caution">
    <text evidence="1">The sequence shown here is derived from an EMBL/GenBank/DDBJ whole genome shotgun (WGS) entry which is preliminary data.</text>
</comment>
<dbReference type="RefSeq" id="WP_344617456.1">
    <property type="nucleotide sequence ID" value="NZ_BAAARV010000074.1"/>
</dbReference>
<sequence length="61" mass="5980">MHQRVATTAWPVGTAPARHGALGLLAALAVLPLLCGTPAAAYAPAPGPGSAPARPRSEAPC</sequence>
<proteinExistence type="predicted"/>
<name>A0ABP5U9F5_9ACTN</name>
<gene>
    <name evidence="1" type="ORF">GCM10010170_075920</name>
</gene>
<evidence type="ECO:0000313" key="1">
    <source>
        <dbReference type="EMBL" id="GAA2373280.1"/>
    </source>
</evidence>
<reference evidence="2" key="1">
    <citation type="journal article" date="2019" name="Int. J. Syst. Evol. Microbiol.">
        <title>The Global Catalogue of Microorganisms (GCM) 10K type strain sequencing project: providing services to taxonomists for standard genome sequencing and annotation.</title>
        <authorList>
            <consortium name="The Broad Institute Genomics Platform"/>
            <consortium name="The Broad Institute Genome Sequencing Center for Infectious Disease"/>
            <person name="Wu L."/>
            <person name="Ma J."/>
        </authorList>
    </citation>
    <scope>NUCLEOTIDE SEQUENCE [LARGE SCALE GENOMIC DNA]</scope>
    <source>
        <strain evidence="2">JCM 3272</strain>
    </source>
</reference>
<evidence type="ECO:0000313" key="2">
    <source>
        <dbReference type="Proteomes" id="UP001501444"/>
    </source>
</evidence>